<comment type="cofactor">
    <cofactor evidence="1">
        <name>FAD</name>
        <dbReference type="ChEBI" id="CHEBI:57692"/>
    </cofactor>
</comment>
<evidence type="ECO:0000313" key="8">
    <source>
        <dbReference type="Proteomes" id="UP000217944"/>
    </source>
</evidence>
<dbReference type="SUPFAM" id="SSF51905">
    <property type="entry name" value="FAD/NAD(P)-binding domain"/>
    <property type="match status" value="1"/>
</dbReference>
<dbReference type="PANTHER" id="PTHR43104:SF2">
    <property type="entry name" value="L-2-HYDROXYGLUTARATE DEHYDROGENASE, MITOCHONDRIAL"/>
    <property type="match status" value="1"/>
</dbReference>
<accession>A0A292YEF7</accession>
<protein>
    <recommendedName>
        <fullName evidence="6">FAD dependent oxidoreductase domain-containing protein</fullName>
    </recommendedName>
</protein>
<dbReference type="GO" id="GO:0005737">
    <property type="term" value="C:cytoplasm"/>
    <property type="evidence" value="ECO:0007669"/>
    <property type="project" value="TreeGrafter"/>
</dbReference>
<proteinExistence type="inferred from homology"/>
<dbReference type="Proteomes" id="UP000217944">
    <property type="component" value="Unassembled WGS sequence"/>
</dbReference>
<organism evidence="7 8">
    <name type="scientific">Lebetimonas natsushimae</name>
    <dbReference type="NCBI Taxonomy" id="1936991"/>
    <lineage>
        <taxon>Bacteria</taxon>
        <taxon>Pseudomonadati</taxon>
        <taxon>Campylobacterota</taxon>
        <taxon>Epsilonproteobacteria</taxon>
        <taxon>Nautiliales</taxon>
        <taxon>Nautiliaceae</taxon>
        <taxon>Lebetimonas</taxon>
    </lineage>
</organism>
<evidence type="ECO:0000259" key="6">
    <source>
        <dbReference type="Pfam" id="PF01266"/>
    </source>
</evidence>
<dbReference type="InterPro" id="IPR006076">
    <property type="entry name" value="FAD-dep_OxRdtase"/>
</dbReference>
<dbReference type="RefSeq" id="WP_096258893.1">
    <property type="nucleotide sequence ID" value="NZ_BDME01000002.1"/>
</dbReference>
<evidence type="ECO:0000256" key="2">
    <source>
        <dbReference type="ARBA" id="ARBA00022630"/>
    </source>
</evidence>
<keyword evidence="4" id="KW-0560">Oxidoreductase</keyword>
<dbReference type="Gene3D" id="3.30.9.10">
    <property type="entry name" value="D-Amino Acid Oxidase, subunit A, domain 2"/>
    <property type="match status" value="1"/>
</dbReference>
<evidence type="ECO:0000256" key="4">
    <source>
        <dbReference type="ARBA" id="ARBA00023002"/>
    </source>
</evidence>
<feature type="domain" description="FAD dependent oxidoreductase" evidence="6">
    <location>
        <begin position="2"/>
        <end position="374"/>
    </location>
</feature>
<evidence type="ECO:0000256" key="1">
    <source>
        <dbReference type="ARBA" id="ARBA00001974"/>
    </source>
</evidence>
<dbReference type="InterPro" id="IPR036188">
    <property type="entry name" value="FAD/NAD-bd_sf"/>
</dbReference>
<dbReference type="PANTHER" id="PTHR43104">
    <property type="entry name" value="L-2-HYDROXYGLUTARATE DEHYDROGENASE, MITOCHONDRIAL"/>
    <property type="match status" value="1"/>
</dbReference>
<evidence type="ECO:0000256" key="3">
    <source>
        <dbReference type="ARBA" id="ARBA00022827"/>
    </source>
</evidence>
<dbReference type="Pfam" id="PF01266">
    <property type="entry name" value="DAO"/>
    <property type="match status" value="1"/>
</dbReference>
<dbReference type="Gene3D" id="3.50.50.60">
    <property type="entry name" value="FAD/NAD(P)-binding domain"/>
    <property type="match status" value="1"/>
</dbReference>
<comment type="similarity">
    <text evidence="5">Belongs to the L2HGDH family.</text>
</comment>
<dbReference type="GO" id="GO:0047545">
    <property type="term" value="F:(S)-2-hydroxyglutarate dehydrogenase activity"/>
    <property type="evidence" value="ECO:0007669"/>
    <property type="project" value="TreeGrafter"/>
</dbReference>
<dbReference type="AlphaFoldDB" id="A0A292YEF7"/>
<comment type="caution">
    <text evidence="7">The sequence shown here is derived from an EMBL/GenBank/DDBJ whole genome shotgun (WGS) entry which is preliminary data.</text>
</comment>
<keyword evidence="2" id="KW-0285">Flavoprotein</keyword>
<reference evidence="7 8" key="1">
    <citation type="journal article" date="2017" name="Syst. Appl. Microbiol.">
        <title>Lebetimonas natsushimae sp. nov., a novel strictly anaerobic, moderately thermophilic chemoautotroph isolated from a deep-sea hydrothermal vent polychaete nest in the Mid-Okinawa Trough.</title>
        <authorList>
            <person name="Nagata R."/>
            <person name="Takaki Y."/>
            <person name="Tame A."/>
            <person name="Nunoura T."/>
            <person name="Muto H."/>
            <person name="Mino S."/>
            <person name="Sawayama S."/>
            <person name="Takai K."/>
            <person name="Nakagawa S."/>
        </authorList>
    </citation>
    <scope>NUCLEOTIDE SEQUENCE [LARGE SCALE GENOMIC DNA]</scope>
    <source>
        <strain evidence="7 8">HS1857</strain>
    </source>
</reference>
<dbReference type="OrthoDB" id="9801699at2"/>
<gene>
    <name evidence="7" type="ORF">LNAT_P0940</name>
</gene>
<keyword evidence="8" id="KW-1185">Reference proteome</keyword>
<name>A0A292YEF7_9BACT</name>
<evidence type="ECO:0000256" key="5">
    <source>
        <dbReference type="ARBA" id="ARBA00037941"/>
    </source>
</evidence>
<keyword evidence="3" id="KW-0274">FAD</keyword>
<sequence>MKILVVGAGIIGMSLAYEIRKKYPEFEIMIIDKEAHEAFHASGKNSGILHAGFYYSADSLKAKLTARGNKLMKEFCYKNNIKVNETGKLVVAKNEEEVETLFELERRSKVNNAGAYIITEEEAEKIDPNAKTVKYALYSPNTASVNPREVCRILRKELERQDVKFIFNMPFEKYEESYDFLINAAGLYADKIAHKFNMGLEYTMLPFKGLYRKYLGEDKIKTQIYPVPNIKNPFLGVHFTLMADNTIKIGPTAIPAFWRENYVGFDRFNLSEFIEILSLEAKLFIKNAFGFRDLALWEMRYYNPKYLIEEAKKLVKKLRGDFKPYPPGIRAQLLNKKTNELIMDFLVEKNENQIHILNAVSPAFTASFAFAEYVIKEYFDRYFIQKQ</sequence>
<evidence type="ECO:0000313" key="7">
    <source>
        <dbReference type="EMBL" id="GAX87643.1"/>
    </source>
</evidence>
<dbReference type="EMBL" id="BDME01000002">
    <property type="protein sequence ID" value="GAX87643.1"/>
    <property type="molecule type" value="Genomic_DNA"/>
</dbReference>